<dbReference type="NCBIfam" id="TIGR02607">
    <property type="entry name" value="antidote_HigA"/>
    <property type="match status" value="1"/>
</dbReference>
<dbReference type="PROSITE" id="PS50943">
    <property type="entry name" value="HTH_CROC1"/>
    <property type="match status" value="1"/>
</dbReference>
<organism evidence="3 4">
    <name type="scientific">Roseibium limicola</name>
    <dbReference type="NCBI Taxonomy" id="2816037"/>
    <lineage>
        <taxon>Bacteria</taxon>
        <taxon>Pseudomonadati</taxon>
        <taxon>Pseudomonadota</taxon>
        <taxon>Alphaproteobacteria</taxon>
        <taxon>Hyphomicrobiales</taxon>
        <taxon>Stappiaceae</taxon>
        <taxon>Roseibium</taxon>
    </lineage>
</organism>
<dbReference type="Proteomes" id="UP000664779">
    <property type="component" value="Unassembled WGS sequence"/>
</dbReference>
<keyword evidence="4" id="KW-1185">Reference proteome</keyword>
<evidence type="ECO:0000259" key="2">
    <source>
        <dbReference type="PROSITE" id="PS50943"/>
    </source>
</evidence>
<gene>
    <name evidence="3" type="ORF">J0X15_18465</name>
</gene>
<dbReference type="PANTHER" id="PTHR36924:SF1">
    <property type="entry name" value="ANTITOXIN HIGA-1"/>
    <property type="match status" value="1"/>
</dbReference>
<feature type="domain" description="HTH cro/C1-type" evidence="2">
    <location>
        <begin position="12"/>
        <end position="67"/>
    </location>
</feature>
<keyword evidence="1" id="KW-0238">DNA-binding</keyword>
<dbReference type="InterPro" id="IPR001387">
    <property type="entry name" value="Cro/C1-type_HTH"/>
</dbReference>
<name>A0A939ER96_9HYPH</name>
<dbReference type="Gene3D" id="1.10.260.40">
    <property type="entry name" value="lambda repressor-like DNA-binding domains"/>
    <property type="match status" value="1"/>
</dbReference>
<dbReference type="AlphaFoldDB" id="A0A939ER96"/>
<dbReference type="InterPro" id="IPR013430">
    <property type="entry name" value="Toxin_antidote_HigA"/>
</dbReference>
<dbReference type="InterPro" id="IPR010982">
    <property type="entry name" value="Lambda_DNA-bd_dom_sf"/>
</dbReference>
<reference evidence="3" key="1">
    <citation type="submission" date="2021-03" db="EMBL/GenBank/DDBJ databases">
        <title>Roseibium sp. CAU 1637 isolated from Incheon.</title>
        <authorList>
            <person name="Kim W."/>
        </authorList>
    </citation>
    <scope>NUCLEOTIDE SEQUENCE</scope>
    <source>
        <strain evidence="3">CAU 1637</strain>
    </source>
</reference>
<sequence length="104" mass="11561">MTVPAFHPGEILKELYLEPLGLSAGKLAKALGLDRQRIQRLIKQETSLTADTALHLAKAFDTTPQYWLNMQINYDLQSAENSPRTKAALDSVQRLVEIEPASIS</sequence>
<dbReference type="SMART" id="SM00530">
    <property type="entry name" value="HTH_XRE"/>
    <property type="match status" value="1"/>
</dbReference>
<dbReference type="GO" id="GO:0003677">
    <property type="term" value="F:DNA binding"/>
    <property type="evidence" value="ECO:0007669"/>
    <property type="project" value="UniProtKB-KW"/>
</dbReference>
<evidence type="ECO:0000256" key="1">
    <source>
        <dbReference type="ARBA" id="ARBA00023125"/>
    </source>
</evidence>
<proteinExistence type="predicted"/>
<accession>A0A939ER96</accession>
<dbReference type="CDD" id="cd00093">
    <property type="entry name" value="HTH_XRE"/>
    <property type="match status" value="1"/>
</dbReference>
<protein>
    <submittedName>
        <fullName evidence="3">HigA family addiction module antidote protein</fullName>
    </submittedName>
</protein>
<dbReference type="Pfam" id="PF01381">
    <property type="entry name" value="HTH_3"/>
    <property type="match status" value="1"/>
</dbReference>
<comment type="caution">
    <text evidence="3">The sequence shown here is derived from an EMBL/GenBank/DDBJ whole genome shotgun (WGS) entry which is preliminary data.</text>
</comment>
<dbReference type="EMBL" id="JAFLNF010000009">
    <property type="protein sequence ID" value="MBO0347219.1"/>
    <property type="molecule type" value="Genomic_DNA"/>
</dbReference>
<dbReference type="RefSeq" id="WP_206944031.1">
    <property type="nucleotide sequence ID" value="NZ_JAFLNF010000009.1"/>
</dbReference>
<dbReference type="PANTHER" id="PTHR36924">
    <property type="entry name" value="ANTITOXIN HIGA-1"/>
    <property type="match status" value="1"/>
</dbReference>
<evidence type="ECO:0000313" key="3">
    <source>
        <dbReference type="EMBL" id="MBO0347219.1"/>
    </source>
</evidence>
<dbReference type="SUPFAM" id="SSF47413">
    <property type="entry name" value="lambda repressor-like DNA-binding domains"/>
    <property type="match status" value="1"/>
</dbReference>
<evidence type="ECO:0000313" key="4">
    <source>
        <dbReference type="Proteomes" id="UP000664779"/>
    </source>
</evidence>